<evidence type="ECO:0000313" key="2">
    <source>
        <dbReference type="Proteomes" id="UP000233786"/>
    </source>
</evidence>
<reference evidence="1" key="1">
    <citation type="submission" date="2017-12" db="EMBL/GenBank/DDBJ databases">
        <title>Sequencing the genomes of 1000 Actinobacteria strains.</title>
        <authorList>
            <person name="Klenk H.-P."/>
        </authorList>
    </citation>
    <scope>NUCLEOTIDE SEQUENCE [LARGE SCALE GENOMIC DNA]</scope>
    <source>
        <strain evidence="1">DSM 44228</strain>
    </source>
</reference>
<comment type="caution">
    <text evidence="1">The sequence shown here is derived from an EMBL/GenBank/DDBJ whole genome shotgun (WGS) entry which is preliminary data.</text>
</comment>
<evidence type="ECO:0000313" key="1">
    <source>
        <dbReference type="EMBL" id="PKW15786.1"/>
    </source>
</evidence>
<organism evidence="1 2">
    <name type="scientific">Saccharopolyspora spinosa</name>
    <dbReference type="NCBI Taxonomy" id="60894"/>
    <lineage>
        <taxon>Bacteria</taxon>
        <taxon>Bacillati</taxon>
        <taxon>Actinomycetota</taxon>
        <taxon>Actinomycetes</taxon>
        <taxon>Pseudonocardiales</taxon>
        <taxon>Pseudonocardiaceae</taxon>
        <taxon>Saccharopolyspora</taxon>
    </lineage>
</organism>
<sequence>MSMESEFGSSIRPVNQLRHFQYRKGFVPEWCRFAHIRCGAGASLVRSWCCRLFQADEVEDCSLPGEQCPGLSVGKQECTDCFVASRFPGLAIRTAMDGMIPARIDTPREMVSAMLVLQQDLADEASRITAGDVDTARLGRLAGESERFASALRRFGWLAAQG</sequence>
<name>A0A2N3XYM6_SACSN</name>
<accession>A0A2N3XYM6</accession>
<dbReference type="RefSeq" id="WP_010696952.1">
    <property type="nucleotide sequence ID" value="NZ_CP061007.1"/>
</dbReference>
<dbReference type="AlphaFoldDB" id="A0A2N3XYM6"/>
<protein>
    <submittedName>
        <fullName evidence="1">Uncharacterized protein</fullName>
    </submittedName>
</protein>
<gene>
    <name evidence="1" type="ORF">A8926_3547</name>
</gene>
<dbReference type="STRING" id="994479.GCA_000194155_03670"/>
<dbReference type="Proteomes" id="UP000233786">
    <property type="component" value="Unassembled WGS sequence"/>
</dbReference>
<keyword evidence="2" id="KW-1185">Reference proteome</keyword>
<dbReference type="OrthoDB" id="3696362at2"/>
<dbReference type="EMBL" id="PJNB01000001">
    <property type="protein sequence ID" value="PKW15786.1"/>
    <property type="molecule type" value="Genomic_DNA"/>
</dbReference>
<proteinExistence type="predicted"/>